<comment type="caution">
    <text evidence="2">The sequence shown here is derived from an EMBL/GenBank/DDBJ whole genome shotgun (WGS) entry which is preliminary data.</text>
</comment>
<accession>A0A9N9F9I6</accession>
<evidence type="ECO:0000313" key="2">
    <source>
        <dbReference type="EMBL" id="CAG8519019.1"/>
    </source>
</evidence>
<dbReference type="AlphaFoldDB" id="A0A9N9F9I6"/>
<dbReference type="InterPro" id="IPR018289">
    <property type="entry name" value="MULE_transposase_dom"/>
</dbReference>
<protein>
    <submittedName>
        <fullName evidence="2">917_t:CDS:1</fullName>
    </submittedName>
</protein>
<evidence type="ECO:0000313" key="3">
    <source>
        <dbReference type="Proteomes" id="UP000789759"/>
    </source>
</evidence>
<feature type="domain" description="MULE transposase" evidence="1">
    <location>
        <begin position="2"/>
        <end position="72"/>
    </location>
</feature>
<dbReference type="Pfam" id="PF10551">
    <property type="entry name" value="MULE"/>
    <property type="match status" value="1"/>
</dbReference>
<keyword evidence="3" id="KW-1185">Reference proteome</keyword>
<organism evidence="2 3">
    <name type="scientific">Cetraspora pellucida</name>
    <dbReference type="NCBI Taxonomy" id="1433469"/>
    <lineage>
        <taxon>Eukaryota</taxon>
        <taxon>Fungi</taxon>
        <taxon>Fungi incertae sedis</taxon>
        <taxon>Mucoromycota</taxon>
        <taxon>Glomeromycotina</taxon>
        <taxon>Glomeromycetes</taxon>
        <taxon>Diversisporales</taxon>
        <taxon>Gigasporaceae</taxon>
        <taxon>Cetraspora</taxon>
    </lineage>
</organism>
<dbReference type="PANTHER" id="PTHR47718">
    <property type="entry name" value="OS01G0519700 PROTEIN"/>
    <property type="match status" value="1"/>
</dbReference>
<proteinExistence type="predicted"/>
<name>A0A9N9F9I6_9GLOM</name>
<dbReference type="EMBL" id="CAJVQA010001568">
    <property type="protein sequence ID" value="CAG8519019.1"/>
    <property type="molecule type" value="Genomic_DNA"/>
</dbReference>
<gene>
    <name evidence="2" type="ORF">CPELLU_LOCUS3292</name>
</gene>
<evidence type="ECO:0000259" key="1">
    <source>
        <dbReference type="Pfam" id="PF10551"/>
    </source>
</evidence>
<reference evidence="2" key="1">
    <citation type="submission" date="2021-06" db="EMBL/GenBank/DDBJ databases">
        <authorList>
            <person name="Kallberg Y."/>
            <person name="Tangrot J."/>
            <person name="Rosling A."/>
        </authorList>
    </citation>
    <scope>NUCLEOTIDE SEQUENCE</scope>
    <source>
        <strain evidence="2">FL966</strain>
    </source>
</reference>
<dbReference type="Proteomes" id="UP000789759">
    <property type="component" value="Unassembled WGS sequence"/>
</dbReference>
<dbReference type="OrthoDB" id="2437720at2759"/>
<sequence>MTYKTNCHGMVLSMFVGFNHNHYNILLMQALLSDESMESHVWMFKEILKATDKQPAVIITDTDLTVDSAVHQASSYLEVLYHNKAYWAHCFICFKFTGGMISSSHIESVNGCLKRLLYSSNISLYELMNEIHRLLDFQDKKEEYIFWKLSVSCIRSQNKTNFLFKKIDICLEKILMPIILQKQHAKIN</sequence>